<dbReference type="EMBL" id="BMYM01000001">
    <property type="protein sequence ID" value="GHD31831.1"/>
    <property type="molecule type" value="Genomic_DNA"/>
</dbReference>
<dbReference type="InterPro" id="IPR029069">
    <property type="entry name" value="HotDog_dom_sf"/>
</dbReference>
<dbReference type="InterPro" id="IPR042171">
    <property type="entry name" value="Acyl-CoA_hotdog"/>
</dbReference>
<evidence type="ECO:0008006" key="5">
    <source>
        <dbReference type="Google" id="ProtNLM"/>
    </source>
</evidence>
<dbReference type="AlphaFoldDB" id="A0A918XH67"/>
<feature type="domain" description="Acyl-CoA thioesterase-like C-terminal" evidence="2">
    <location>
        <begin position="139"/>
        <end position="257"/>
    </location>
</feature>
<gene>
    <name evidence="3" type="ORF">GCM10007053_15310</name>
</gene>
<dbReference type="InterPro" id="IPR049449">
    <property type="entry name" value="TesB_ACOT8-like_N"/>
</dbReference>
<sequence length="264" mass="28191">MPDTNTAFFELDGDRYVGNDGARGPWTHNGCHGGPAAGAVARSAEKAVPDKQLVRLTLDLFRPVPVSGFTIQTTVGRNGRIVATVALTVVDDTGRACASATALLMAQQDIGEVTTAAFELPDRAAARLTPFRRIRGGHELRTFADVVEVMTPRGTPLTLGPNTAWMRTPRLVSGEQDSAFVSVCALADCGNGFSRNQDADEVTFINTDLSINLHRAPSGEWIGAQFTSRWESNGTGLSNAILFDDHGPIGSAQQCLLLQRPDKA</sequence>
<protein>
    <recommendedName>
        <fullName evidence="5">Thioesterase family protein</fullName>
    </recommendedName>
</protein>
<dbReference type="Pfam" id="PF13622">
    <property type="entry name" value="4HBT_3"/>
    <property type="match status" value="1"/>
</dbReference>
<dbReference type="SUPFAM" id="SSF54637">
    <property type="entry name" value="Thioesterase/thiol ester dehydrase-isomerase"/>
    <property type="match status" value="2"/>
</dbReference>
<comment type="caution">
    <text evidence="3">The sequence shown here is derived from an EMBL/GenBank/DDBJ whole genome shotgun (WGS) entry which is preliminary data.</text>
</comment>
<dbReference type="Gene3D" id="2.40.160.210">
    <property type="entry name" value="Acyl-CoA thioesterase, double hotdog domain"/>
    <property type="match status" value="1"/>
</dbReference>
<feature type="domain" description="Acyl-CoA thioesterase-like N-terminal HotDog" evidence="1">
    <location>
        <begin position="23"/>
        <end position="104"/>
    </location>
</feature>
<evidence type="ECO:0000313" key="3">
    <source>
        <dbReference type="EMBL" id="GHD31831.1"/>
    </source>
</evidence>
<evidence type="ECO:0000259" key="1">
    <source>
        <dbReference type="Pfam" id="PF13622"/>
    </source>
</evidence>
<reference evidence="3" key="1">
    <citation type="journal article" date="2014" name="Int. J. Syst. Evol. Microbiol.">
        <title>Complete genome sequence of Corynebacterium casei LMG S-19264T (=DSM 44701T), isolated from a smear-ripened cheese.</title>
        <authorList>
            <consortium name="US DOE Joint Genome Institute (JGI-PGF)"/>
            <person name="Walter F."/>
            <person name="Albersmeier A."/>
            <person name="Kalinowski J."/>
            <person name="Ruckert C."/>
        </authorList>
    </citation>
    <scope>NUCLEOTIDE SEQUENCE</scope>
    <source>
        <strain evidence="3">KCTC 23430</strain>
    </source>
</reference>
<organism evidence="3 4">
    <name type="scientific">Parahalioglobus pacificus</name>
    <dbReference type="NCBI Taxonomy" id="930806"/>
    <lineage>
        <taxon>Bacteria</taxon>
        <taxon>Pseudomonadati</taxon>
        <taxon>Pseudomonadota</taxon>
        <taxon>Gammaproteobacteria</taxon>
        <taxon>Cellvibrionales</taxon>
        <taxon>Halieaceae</taxon>
        <taxon>Parahalioglobus</taxon>
    </lineage>
</organism>
<name>A0A918XH67_9GAMM</name>
<keyword evidence="4" id="KW-1185">Reference proteome</keyword>
<reference evidence="3" key="2">
    <citation type="submission" date="2020-09" db="EMBL/GenBank/DDBJ databases">
        <authorList>
            <person name="Sun Q."/>
            <person name="Kim S."/>
        </authorList>
    </citation>
    <scope>NUCLEOTIDE SEQUENCE</scope>
    <source>
        <strain evidence="3">KCTC 23430</strain>
    </source>
</reference>
<dbReference type="RefSeq" id="WP_189476836.1">
    <property type="nucleotide sequence ID" value="NZ_BMYM01000001.1"/>
</dbReference>
<evidence type="ECO:0000313" key="4">
    <source>
        <dbReference type="Proteomes" id="UP000644693"/>
    </source>
</evidence>
<proteinExistence type="predicted"/>
<dbReference type="Pfam" id="PF20789">
    <property type="entry name" value="4HBT_3C"/>
    <property type="match status" value="1"/>
</dbReference>
<dbReference type="Proteomes" id="UP000644693">
    <property type="component" value="Unassembled WGS sequence"/>
</dbReference>
<dbReference type="InterPro" id="IPR049450">
    <property type="entry name" value="ACOT8-like_C"/>
</dbReference>
<accession>A0A918XH67</accession>
<evidence type="ECO:0000259" key="2">
    <source>
        <dbReference type="Pfam" id="PF20789"/>
    </source>
</evidence>